<sequence length="143" mass="15728">MNMFSATVDPVHVGWMSEPLELIELIEVLILGQVDDMASAIFDLKRKIWGRIDAFISDATAQKSEGKDGEQSSDNSHLAHRIIAQVETIQSTKEATMTVYTIHDTGRECAVGYPASIECDAQSNEGYKDPGEFTVLALPLLLE</sequence>
<proteinExistence type="predicted"/>
<dbReference type="WBParaSite" id="TMUE_2000007229.1">
    <property type="protein sequence ID" value="TMUE_2000007229.1"/>
    <property type="gene ID" value="WBGene00288360"/>
</dbReference>
<dbReference type="Proteomes" id="UP000046395">
    <property type="component" value="Unassembled WGS sequence"/>
</dbReference>
<evidence type="ECO:0000313" key="2">
    <source>
        <dbReference type="WBParaSite" id="TMUE_2000007229.1"/>
    </source>
</evidence>
<reference evidence="2" key="1">
    <citation type="submission" date="2019-12" db="UniProtKB">
        <authorList>
            <consortium name="WormBaseParasite"/>
        </authorList>
    </citation>
    <scope>IDENTIFICATION</scope>
</reference>
<accession>A0A5S6QJ93</accession>
<organism evidence="1 2">
    <name type="scientific">Trichuris muris</name>
    <name type="common">Mouse whipworm</name>
    <dbReference type="NCBI Taxonomy" id="70415"/>
    <lineage>
        <taxon>Eukaryota</taxon>
        <taxon>Metazoa</taxon>
        <taxon>Ecdysozoa</taxon>
        <taxon>Nematoda</taxon>
        <taxon>Enoplea</taxon>
        <taxon>Dorylaimia</taxon>
        <taxon>Trichinellida</taxon>
        <taxon>Trichuridae</taxon>
        <taxon>Trichuris</taxon>
    </lineage>
</organism>
<name>A0A5S6QJ93_TRIMR</name>
<dbReference type="AlphaFoldDB" id="A0A5S6QJ93"/>
<keyword evidence="1" id="KW-1185">Reference proteome</keyword>
<protein>
    <submittedName>
        <fullName evidence="2">Uncharacterized protein</fullName>
    </submittedName>
</protein>
<evidence type="ECO:0000313" key="1">
    <source>
        <dbReference type="Proteomes" id="UP000046395"/>
    </source>
</evidence>